<evidence type="ECO:0000313" key="2">
    <source>
        <dbReference type="EMBL" id="OIQ72518.1"/>
    </source>
</evidence>
<sequence length="85" mass="9006">MIGSEIRPIAITEAATTPVVAASNAPTMITAYARPPRTGPNNWPMVSSRSSAMPDRSSTMPMKVKNGIASNVSFDMTPQNRSGRA</sequence>
<dbReference type="EMBL" id="MLJW01003238">
    <property type="protein sequence ID" value="OIQ72518.1"/>
    <property type="molecule type" value="Genomic_DNA"/>
</dbReference>
<proteinExistence type="predicted"/>
<dbReference type="AntiFam" id="ANF00246">
    <property type="entry name" value="Shadow ORF (opposite dctM)"/>
</dbReference>
<accession>A0A1J5PLX4</accession>
<feature type="region of interest" description="Disordered" evidence="1">
    <location>
        <begin position="31"/>
        <end position="85"/>
    </location>
</feature>
<protein>
    <submittedName>
        <fullName evidence="2">Uncharacterized protein</fullName>
    </submittedName>
</protein>
<evidence type="ECO:0000256" key="1">
    <source>
        <dbReference type="SAM" id="MobiDB-lite"/>
    </source>
</evidence>
<gene>
    <name evidence="2" type="ORF">GALL_458540</name>
</gene>
<comment type="caution">
    <text evidence="2">The sequence shown here is derived from an EMBL/GenBank/DDBJ whole genome shotgun (WGS) entry which is preliminary data.</text>
</comment>
<name>A0A1J5PLX4_9ZZZZ</name>
<organism evidence="2">
    <name type="scientific">mine drainage metagenome</name>
    <dbReference type="NCBI Taxonomy" id="410659"/>
    <lineage>
        <taxon>unclassified sequences</taxon>
        <taxon>metagenomes</taxon>
        <taxon>ecological metagenomes</taxon>
    </lineage>
</organism>
<dbReference type="AlphaFoldDB" id="A0A1J5PLX4"/>
<reference evidence="2" key="1">
    <citation type="submission" date="2016-10" db="EMBL/GenBank/DDBJ databases">
        <title>Sequence of Gallionella enrichment culture.</title>
        <authorList>
            <person name="Poehlein A."/>
            <person name="Muehling M."/>
            <person name="Daniel R."/>
        </authorList>
    </citation>
    <scope>NUCLEOTIDE SEQUENCE</scope>
</reference>
<feature type="compositionally biased region" description="Low complexity" evidence="1">
    <location>
        <begin position="47"/>
        <end position="58"/>
    </location>
</feature>
<feature type="compositionally biased region" description="Polar residues" evidence="1">
    <location>
        <begin position="68"/>
        <end position="85"/>
    </location>
</feature>